<dbReference type="Proteomes" id="UP000031129">
    <property type="component" value="Chromosome"/>
</dbReference>
<dbReference type="GO" id="GO:0031167">
    <property type="term" value="P:rRNA methylation"/>
    <property type="evidence" value="ECO:0007669"/>
    <property type="project" value="InterPro"/>
</dbReference>
<keyword evidence="1 3" id="KW-0489">Methyltransferase</keyword>
<keyword evidence="2 3" id="KW-0808">Transferase</keyword>
<evidence type="ECO:0000256" key="1">
    <source>
        <dbReference type="ARBA" id="ARBA00022603"/>
    </source>
</evidence>
<dbReference type="AlphaFoldDB" id="A0A0A8E7J6"/>
<keyword evidence="4" id="KW-1185">Reference proteome</keyword>
<dbReference type="EMBL" id="CP007585">
    <property type="protein sequence ID" value="AJC49959.1"/>
    <property type="molecule type" value="Genomic_DNA"/>
</dbReference>
<dbReference type="PANTHER" id="PTHR43542:SF1">
    <property type="entry name" value="METHYLTRANSFERASE"/>
    <property type="match status" value="1"/>
</dbReference>
<dbReference type="RefSeq" id="WP_002557799.1">
    <property type="nucleotide sequence ID" value="NZ_CP007585.1"/>
</dbReference>
<evidence type="ECO:0000313" key="4">
    <source>
        <dbReference type="Proteomes" id="UP000031129"/>
    </source>
</evidence>
<dbReference type="PANTHER" id="PTHR43542">
    <property type="entry name" value="METHYLTRANSFERASE"/>
    <property type="match status" value="1"/>
</dbReference>
<dbReference type="Gene3D" id="3.40.50.150">
    <property type="entry name" value="Vaccinia Virus protein VP39"/>
    <property type="match status" value="1"/>
</dbReference>
<dbReference type="InterPro" id="IPR004398">
    <property type="entry name" value="RNA_MeTrfase_RsmD"/>
</dbReference>
<proteinExistence type="predicted"/>
<dbReference type="OrthoDB" id="9803017at2"/>
<gene>
    <name evidence="3" type="ORF">MYF_02300</name>
</gene>
<dbReference type="GO" id="GO:0008168">
    <property type="term" value="F:methyltransferase activity"/>
    <property type="evidence" value="ECO:0007669"/>
    <property type="project" value="UniProtKB-KW"/>
</dbReference>
<evidence type="ECO:0000256" key="2">
    <source>
        <dbReference type="ARBA" id="ARBA00022679"/>
    </source>
</evidence>
<dbReference type="PIRSF" id="PIRSF004553">
    <property type="entry name" value="CHP00095"/>
    <property type="match status" value="1"/>
</dbReference>
<evidence type="ECO:0000313" key="3">
    <source>
        <dbReference type="EMBL" id="AJC49959.1"/>
    </source>
</evidence>
<dbReference type="InterPro" id="IPR029063">
    <property type="entry name" value="SAM-dependent_MTases_sf"/>
</dbReference>
<protein>
    <submittedName>
        <fullName evidence="3">RsmD family 16S rRNA methyltransferase</fullName>
    </submittedName>
</protein>
<name>A0A0A8E7J6_MESFC</name>
<sequence>MIRVISGNYRGAVIKNPEFSVVRPMSNRCREAIFSCLQFEIPDSNVLDLFAGTGAIGFEASSRGAKKVIATELNQKAYQNIVDFCKKYNIKNYQVFNKNAIFLLSDLKGQKFNFIFVDPPHIEEEIAKKCLLKIAKNNLLAKNGFIIYKTNLGTKLIPDVFSVVRTKKYGKNTVFFLKLYSKGKNE</sequence>
<dbReference type="STRING" id="743971.MYF_02300"/>
<dbReference type="NCBIfam" id="TIGR00095">
    <property type="entry name" value="16S rRNA (guanine(966)-N(2))-methyltransferase RsmD"/>
    <property type="match status" value="1"/>
</dbReference>
<dbReference type="KEGG" id="mfq:MYF_02300"/>
<dbReference type="HOGENOM" id="CLU_075826_0_2_14"/>
<dbReference type="SUPFAM" id="SSF53335">
    <property type="entry name" value="S-adenosyl-L-methionine-dependent methyltransferases"/>
    <property type="match status" value="1"/>
</dbReference>
<reference evidence="3 4" key="1">
    <citation type="journal article" date="2015" name="Genome Announc.">
        <title>Complete Genome Sequence of Mycoplasma flocculare Strain Ms42T (ATCC 27399T).</title>
        <authorList>
            <person name="Calcutt M.J."/>
            <person name="Foecking M.F."/>
            <person name="Heidari M.B."/>
            <person name="McIntosh M.A."/>
        </authorList>
    </citation>
    <scope>NUCLEOTIDE SEQUENCE [LARGE SCALE GENOMIC DNA]</scope>
    <source>
        <strain evidence="4">ATCC 27399</strain>
    </source>
</reference>
<dbReference type="Pfam" id="PF03602">
    <property type="entry name" value="Cons_hypoth95"/>
    <property type="match status" value="1"/>
</dbReference>
<accession>A0A0A8E7J6</accession>
<dbReference type="CDD" id="cd02440">
    <property type="entry name" value="AdoMet_MTases"/>
    <property type="match status" value="1"/>
</dbReference>
<organism evidence="3 4">
    <name type="scientific">Mesomycoplasma flocculare ATCC 27399</name>
    <dbReference type="NCBI Taxonomy" id="743971"/>
    <lineage>
        <taxon>Bacteria</taxon>
        <taxon>Bacillati</taxon>
        <taxon>Mycoplasmatota</taxon>
        <taxon>Mycoplasmoidales</taxon>
        <taxon>Metamycoplasmataceae</taxon>
        <taxon>Mesomycoplasma</taxon>
    </lineage>
</organism>